<sequence>MPTIIVRPASEHFAVDAWPSPTLSETSSVEKADPVSLTLDWQPRLAHLKEAKTGISVRKPLHERINDAKAPWRGTSATVDLPTQPGKMATARSTREQAFSSGKTDGKENATVPRGRRRANTTLQRPKPDNRDVRVPQ</sequence>
<proteinExistence type="predicted"/>
<evidence type="ECO:0000313" key="2">
    <source>
        <dbReference type="EMBL" id="KAG5640162.1"/>
    </source>
</evidence>
<feature type="region of interest" description="Disordered" evidence="1">
    <location>
        <begin position="67"/>
        <end position="137"/>
    </location>
</feature>
<protein>
    <submittedName>
        <fullName evidence="2">Uncharacterized protein</fullName>
    </submittedName>
</protein>
<organism evidence="2 3">
    <name type="scientific">Asterophora parasitica</name>
    <dbReference type="NCBI Taxonomy" id="117018"/>
    <lineage>
        <taxon>Eukaryota</taxon>
        <taxon>Fungi</taxon>
        <taxon>Dikarya</taxon>
        <taxon>Basidiomycota</taxon>
        <taxon>Agaricomycotina</taxon>
        <taxon>Agaricomycetes</taxon>
        <taxon>Agaricomycetidae</taxon>
        <taxon>Agaricales</taxon>
        <taxon>Tricholomatineae</taxon>
        <taxon>Lyophyllaceae</taxon>
        <taxon>Asterophora</taxon>
    </lineage>
</organism>
<evidence type="ECO:0000256" key="1">
    <source>
        <dbReference type="SAM" id="MobiDB-lite"/>
    </source>
</evidence>
<comment type="caution">
    <text evidence="2">The sequence shown here is derived from an EMBL/GenBank/DDBJ whole genome shotgun (WGS) entry which is preliminary data.</text>
</comment>
<reference evidence="2" key="2">
    <citation type="submission" date="2021-10" db="EMBL/GenBank/DDBJ databases">
        <title>Phylogenomics reveals ancestral predisposition of the termite-cultivated fungus Termitomyces towards a domesticated lifestyle.</title>
        <authorList>
            <person name="Auxier B."/>
            <person name="Grum-Grzhimaylo A."/>
            <person name="Cardenas M.E."/>
            <person name="Lodge J.D."/>
            <person name="Laessoe T."/>
            <person name="Pedersen O."/>
            <person name="Smith M.E."/>
            <person name="Kuyper T.W."/>
            <person name="Franco-Molano E.A."/>
            <person name="Baroni T.J."/>
            <person name="Aanen D.K."/>
        </authorList>
    </citation>
    <scope>NUCLEOTIDE SEQUENCE</scope>
    <source>
        <strain evidence="2">AP01</strain>
        <tissue evidence="2">Mycelium</tissue>
    </source>
</reference>
<gene>
    <name evidence="2" type="ORF">DXG03_000883</name>
</gene>
<keyword evidence="3" id="KW-1185">Reference proteome</keyword>
<dbReference type="EMBL" id="JABCKV010001103">
    <property type="protein sequence ID" value="KAG5640162.1"/>
    <property type="molecule type" value="Genomic_DNA"/>
</dbReference>
<feature type="compositionally biased region" description="Basic and acidic residues" evidence="1">
    <location>
        <begin position="126"/>
        <end position="137"/>
    </location>
</feature>
<feature type="non-terminal residue" evidence="2">
    <location>
        <position position="137"/>
    </location>
</feature>
<accession>A0A9P7G3K6</accession>
<dbReference type="Proteomes" id="UP000775547">
    <property type="component" value="Unassembled WGS sequence"/>
</dbReference>
<name>A0A9P7G3K6_9AGAR</name>
<reference evidence="2" key="1">
    <citation type="submission" date="2020-07" db="EMBL/GenBank/DDBJ databases">
        <authorList>
            <person name="Nieuwenhuis M."/>
            <person name="Van De Peppel L.J.J."/>
        </authorList>
    </citation>
    <scope>NUCLEOTIDE SEQUENCE</scope>
    <source>
        <strain evidence="2">AP01</strain>
        <tissue evidence="2">Mycelium</tissue>
    </source>
</reference>
<evidence type="ECO:0000313" key="3">
    <source>
        <dbReference type="Proteomes" id="UP000775547"/>
    </source>
</evidence>
<dbReference type="AlphaFoldDB" id="A0A9P7G3K6"/>